<dbReference type="EMBL" id="PYMP01000007">
    <property type="protein sequence ID" value="PSU52369.1"/>
    <property type="molecule type" value="Genomic_DNA"/>
</dbReference>
<dbReference type="EMBL" id="PYMO01000022">
    <property type="protein sequence ID" value="PSU21986.1"/>
    <property type="molecule type" value="Genomic_DNA"/>
</dbReference>
<keyword evidence="3" id="KW-1185">Reference proteome</keyword>
<name>A0A2T3JTB7_PHOPO</name>
<reference evidence="3 4" key="1">
    <citation type="submission" date="2018-03" db="EMBL/GenBank/DDBJ databases">
        <title>Whole genome sequencing of Histamine producing bacteria.</title>
        <authorList>
            <person name="Butler K."/>
        </authorList>
    </citation>
    <scope>NUCLEOTIDE SEQUENCE [LARGE SCALE GENOMIC DNA]</scope>
    <source>
        <strain evidence="2 4">FS-6.1</strain>
        <strain evidence="1 3">FS-6.2</strain>
    </source>
</reference>
<evidence type="ECO:0000313" key="1">
    <source>
        <dbReference type="EMBL" id="PSU21986.1"/>
    </source>
</evidence>
<proteinExistence type="predicted"/>
<dbReference type="Proteomes" id="UP000241618">
    <property type="component" value="Unassembled WGS sequence"/>
</dbReference>
<dbReference type="RefSeq" id="WP_107191123.1">
    <property type="nucleotide sequence ID" value="NZ_PYMN01000025.1"/>
</dbReference>
<comment type="caution">
    <text evidence="2">The sequence shown here is derived from an EMBL/GenBank/DDBJ whole genome shotgun (WGS) entry which is preliminary data.</text>
</comment>
<accession>A0A2T3JTB7</accession>
<dbReference type="AlphaFoldDB" id="A0A2T3JTB7"/>
<organism evidence="2 4">
    <name type="scientific">Photobacterium phosphoreum</name>
    <dbReference type="NCBI Taxonomy" id="659"/>
    <lineage>
        <taxon>Bacteria</taxon>
        <taxon>Pseudomonadati</taxon>
        <taxon>Pseudomonadota</taxon>
        <taxon>Gammaproteobacteria</taxon>
        <taxon>Vibrionales</taxon>
        <taxon>Vibrionaceae</taxon>
        <taxon>Photobacterium</taxon>
    </lineage>
</organism>
<evidence type="ECO:0000313" key="3">
    <source>
        <dbReference type="Proteomes" id="UP000241405"/>
    </source>
</evidence>
<dbReference type="Proteomes" id="UP000241405">
    <property type="component" value="Unassembled WGS sequence"/>
</dbReference>
<gene>
    <name evidence="2" type="ORF">C9J18_09500</name>
    <name evidence="1" type="ORF">CTM96_16705</name>
</gene>
<evidence type="ECO:0000313" key="4">
    <source>
        <dbReference type="Proteomes" id="UP000241618"/>
    </source>
</evidence>
<evidence type="ECO:0000313" key="2">
    <source>
        <dbReference type="EMBL" id="PSU52369.1"/>
    </source>
</evidence>
<protein>
    <submittedName>
        <fullName evidence="2">Uncharacterized protein</fullName>
    </submittedName>
</protein>
<sequence>MQLSNAPYQSNTLNLATGNFVENDVCSCPKCDYEHAENITYEEINGAVNLVKITRCNSCGYHSDAEDDTELNEKEIYYLEWDLSITFENMCSSIEEQLSLYGTVNGQAITNLKSFEIKYHRELSNFLDPINLLHETISNLIQFKKANTKPNRPMRERVLNAA</sequence>